<dbReference type="InterPro" id="IPR011004">
    <property type="entry name" value="Trimer_LpxA-like_sf"/>
</dbReference>
<sequence length="188" mass="20859">MALPDIKKNRASTKYGFGEIGLRIAWMIGMWVFRFSPRPCFGFRRWWLRLFGARVGKHVHLYPSSHVYYPWNLVIGDWSSIGEWALVYNLGKVSIGERVTISQRVHLCAGTHDYKDPAMPLIKSPITVGSAVWICADAFIGPGVSVADGAVVGACSVVVKDVPEWCVVAGNPAKLIKQRKMGQNDLSL</sequence>
<dbReference type="RefSeq" id="WP_133797075.1">
    <property type="nucleotide sequence ID" value="NZ_SOCA01000010.1"/>
</dbReference>
<evidence type="ECO:0000256" key="2">
    <source>
        <dbReference type="ARBA" id="ARBA00022679"/>
    </source>
</evidence>
<dbReference type="EMBL" id="SOCA01000010">
    <property type="protein sequence ID" value="TDU64642.1"/>
    <property type="molecule type" value="Genomic_DNA"/>
</dbReference>
<name>A0A4R7RM29_9BACT</name>
<accession>A0A4R7RM29</accession>
<gene>
    <name evidence="3" type="ORF">EI77_04093</name>
</gene>
<comment type="similarity">
    <text evidence="1">Belongs to the transferase hexapeptide repeat family.</text>
</comment>
<dbReference type="PANTHER" id="PTHR23416:SF23">
    <property type="entry name" value="ACETYLTRANSFERASE C18B11.09C-RELATED"/>
    <property type="match status" value="1"/>
</dbReference>
<dbReference type="Proteomes" id="UP000295662">
    <property type="component" value="Unassembled WGS sequence"/>
</dbReference>
<dbReference type="AlphaFoldDB" id="A0A4R7RM29"/>
<reference evidence="3 4" key="1">
    <citation type="submission" date="2019-03" db="EMBL/GenBank/DDBJ databases">
        <title>Genomic Encyclopedia of Archaeal and Bacterial Type Strains, Phase II (KMG-II): from individual species to whole genera.</title>
        <authorList>
            <person name="Goeker M."/>
        </authorList>
    </citation>
    <scope>NUCLEOTIDE SEQUENCE [LARGE SCALE GENOMIC DNA]</scope>
    <source>
        <strain evidence="3 4">ATCC 25309</strain>
    </source>
</reference>
<dbReference type="PANTHER" id="PTHR23416">
    <property type="entry name" value="SIALIC ACID SYNTHASE-RELATED"/>
    <property type="match status" value="1"/>
</dbReference>
<evidence type="ECO:0000256" key="1">
    <source>
        <dbReference type="ARBA" id="ARBA00007274"/>
    </source>
</evidence>
<evidence type="ECO:0000313" key="3">
    <source>
        <dbReference type="EMBL" id="TDU64642.1"/>
    </source>
</evidence>
<dbReference type="Gene3D" id="2.160.10.10">
    <property type="entry name" value="Hexapeptide repeat proteins"/>
    <property type="match status" value="1"/>
</dbReference>
<comment type="caution">
    <text evidence="3">The sequence shown here is derived from an EMBL/GenBank/DDBJ whole genome shotgun (WGS) entry which is preliminary data.</text>
</comment>
<dbReference type="InterPro" id="IPR051159">
    <property type="entry name" value="Hexapeptide_acetyltransf"/>
</dbReference>
<keyword evidence="2 3" id="KW-0808">Transferase</keyword>
<dbReference type="SUPFAM" id="SSF51161">
    <property type="entry name" value="Trimeric LpxA-like enzymes"/>
    <property type="match status" value="1"/>
</dbReference>
<keyword evidence="4" id="KW-1185">Reference proteome</keyword>
<dbReference type="CDD" id="cd05825">
    <property type="entry name" value="LbH_wcaF_like"/>
    <property type="match status" value="1"/>
</dbReference>
<organism evidence="3 4">
    <name type="scientific">Prosthecobacter fusiformis</name>
    <dbReference type="NCBI Taxonomy" id="48464"/>
    <lineage>
        <taxon>Bacteria</taxon>
        <taxon>Pseudomonadati</taxon>
        <taxon>Verrucomicrobiota</taxon>
        <taxon>Verrucomicrobiia</taxon>
        <taxon>Verrucomicrobiales</taxon>
        <taxon>Verrucomicrobiaceae</taxon>
        <taxon>Prosthecobacter</taxon>
    </lineage>
</organism>
<protein>
    <submittedName>
        <fullName evidence="3">Putative colanic acid biosynthesis acetyltransferase WcaF</fullName>
    </submittedName>
</protein>
<dbReference type="GO" id="GO:0008374">
    <property type="term" value="F:O-acyltransferase activity"/>
    <property type="evidence" value="ECO:0007669"/>
    <property type="project" value="TreeGrafter"/>
</dbReference>
<dbReference type="OrthoDB" id="9812571at2"/>
<dbReference type="GO" id="GO:0005829">
    <property type="term" value="C:cytosol"/>
    <property type="evidence" value="ECO:0007669"/>
    <property type="project" value="TreeGrafter"/>
</dbReference>
<proteinExistence type="inferred from homology"/>
<evidence type="ECO:0000313" key="4">
    <source>
        <dbReference type="Proteomes" id="UP000295662"/>
    </source>
</evidence>